<comment type="caution">
    <text evidence="2">The sequence shown here is derived from an EMBL/GenBank/DDBJ whole genome shotgun (WGS) entry which is preliminary data.</text>
</comment>
<name>A0AAV9K5T2_9SOLN</name>
<sequence length="106" mass="12467">MNVPKHSFICWIVMHRRPLTRDRLAKMRICQDKECLLCGSNPENIDHLFFECEFSKECLKGVLEWLKIGINKTNIEGIWRRVTRKAKGRCRRSIIKAVAAALIYHI</sequence>
<dbReference type="InterPro" id="IPR026960">
    <property type="entry name" value="RVT-Znf"/>
</dbReference>
<keyword evidence="3" id="KW-1185">Reference proteome</keyword>
<evidence type="ECO:0000313" key="3">
    <source>
        <dbReference type="Proteomes" id="UP001311915"/>
    </source>
</evidence>
<dbReference type="PANTHER" id="PTHR33116">
    <property type="entry name" value="REVERSE TRANSCRIPTASE ZINC-BINDING DOMAIN-CONTAINING PROTEIN-RELATED-RELATED"/>
    <property type="match status" value="1"/>
</dbReference>
<dbReference type="Pfam" id="PF13966">
    <property type="entry name" value="zf-RVT"/>
    <property type="match status" value="1"/>
</dbReference>
<dbReference type="AlphaFoldDB" id="A0AAV9K5T2"/>
<proteinExistence type="predicted"/>
<evidence type="ECO:0000259" key="1">
    <source>
        <dbReference type="Pfam" id="PF13966"/>
    </source>
</evidence>
<evidence type="ECO:0000313" key="2">
    <source>
        <dbReference type="EMBL" id="KAK4708594.1"/>
    </source>
</evidence>
<gene>
    <name evidence="2" type="ORF">R3W88_029519</name>
</gene>
<dbReference type="Proteomes" id="UP001311915">
    <property type="component" value="Unassembled WGS sequence"/>
</dbReference>
<dbReference type="EMBL" id="JAWPEI010000012">
    <property type="protein sequence ID" value="KAK4708594.1"/>
    <property type="molecule type" value="Genomic_DNA"/>
</dbReference>
<organism evidence="2 3">
    <name type="scientific">Solanum pinnatisectum</name>
    <name type="common">tansyleaf nightshade</name>
    <dbReference type="NCBI Taxonomy" id="50273"/>
    <lineage>
        <taxon>Eukaryota</taxon>
        <taxon>Viridiplantae</taxon>
        <taxon>Streptophyta</taxon>
        <taxon>Embryophyta</taxon>
        <taxon>Tracheophyta</taxon>
        <taxon>Spermatophyta</taxon>
        <taxon>Magnoliopsida</taxon>
        <taxon>eudicotyledons</taxon>
        <taxon>Gunneridae</taxon>
        <taxon>Pentapetalae</taxon>
        <taxon>asterids</taxon>
        <taxon>lamiids</taxon>
        <taxon>Solanales</taxon>
        <taxon>Solanaceae</taxon>
        <taxon>Solanoideae</taxon>
        <taxon>Solaneae</taxon>
        <taxon>Solanum</taxon>
    </lineage>
</organism>
<feature type="domain" description="Reverse transcriptase zinc-binding" evidence="1">
    <location>
        <begin position="3"/>
        <end position="57"/>
    </location>
</feature>
<accession>A0AAV9K5T2</accession>
<reference evidence="2 3" key="1">
    <citation type="submission" date="2023-10" db="EMBL/GenBank/DDBJ databases">
        <title>Genome-Wide Identification Analysis in wild type Solanum Pinnatisectum Reveals Some Genes Defensing Phytophthora Infestans.</title>
        <authorList>
            <person name="Sun C."/>
        </authorList>
    </citation>
    <scope>NUCLEOTIDE SEQUENCE [LARGE SCALE GENOMIC DNA]</scope>
    <source>
        <strain evidence="2">LQN</strain>
        <tissue evidence="2">Leaf</tissue>
    </source>
</reference>
<protein>
    <recommendedName>
        <fullName evidence="1">Reverse transcriptase zinc-binding domain-containing protein</fullName>
    </recommendedName>
</protein>
<dbReference type="PANTHER" id="PTHR33116:SF84">
    <property type="entry name" value="RNA-DIRECTED DNA POLYMERASE"/>
    <property type="match status" value="1"/>
</dbReference>